<dbReference type="NCBIfam" id="TIGR03292">
    <property type="entry name" value="PhnH_redo"/>
    <property type="match status" value="1"/>
</dbReference>
<dbReference type="InterPro" id="IPR038058">
    <property type="entry name" value="PhnH-like_sp"/>
</dbReference>
<sequence length="187" mass="19042">MSWDPVHDSRRAFLCCMRAQCAPGTAVGPVPLPGLVADPRIDAAAAVLLTLLDATTPVASCGTAAGEAVAAVRALTGSPLTGLPEAEFVLVTGDPAEAIRRAPRGDRDRPERGATVVVVAADVRETLTLAGPGIPGRRSSAVALGGDARRERERANRALPCGVDLLLVGDDGVLALPRSVTIVEGAA</sequence>
<proteinExistence type="predicted"/>
<dbReference type="GO" id="GO:0016829">
    <property type="term" value="F:lyase activity"/>
    <property type="evidence" value="ECO:0007669"/>
    <property type="project" value="UniProtKB-KW"/>
</dbReference>
<accession>A0ABW4FTG2</accession>
<dbReference type="Proteomes" id="UP001597145">
    <property type="component" value="Unassembled WGS sequence"/>
</dbReference>
<dbReference type="Pfam" id="PF05845">
    <property type="entry name" value="PhnH"/>
    <property type="match status" value="1"/>
</dbReference>
<protein>
    <submittedName>
        <fullName evidence="1">Phosphonate C-P lyase system protein PhnH</fullName>
    </submittedName>
</protein>
<organism evidence="1 2">
    <name type="scientific">Pseudonocardia aurantiaca</name>
    <dbReference type="NCBI Taxonomy" id="75290"/>
    <lineage>
        <taxon>Bacteria</taxon>
        <taxon>Bacillati</taxon>
        <taxon>Actinomycetota</taxon>
        <taxon>Actinomycetes</taxon>
        <taxon>Pseudonocardiales</taxon>
        <taxon>Pseudonocardiaceae</taxon>
        <taxon>Pseudonocardia</taxon>
    </lineage>
</organism>
<dbReference type="SUPFAM" id="SSF159709">
    <property type="entry name" value="PhnH-like"/>
    <property type="match status" value="1"/>
</dbReference>
<dbReference type="EMBL" id="JBHUCP010000026">
    <property type="protein sequence ID" value="MFD1533853.1"/>
    <property type="molecule type" value="Genomic_DNA"/>
</dbReference>
<dbReference type="Gene3D" id="3.40.50.11310">
    <property type="entry name" value="Bacterial phosphonate metabolism protein PhnH"/>
    <property type="match status" value="1"/>
</dbReference>
<reference evidence="2" key="1">
    <citation type="journal article" date="2019" name="Int. J. Syst. Evol. Microbiol.">
        <title>The Global Catalogue of Microorganisms (GCM) 10K type strain sequencing project: providing services to taxonomists for standard genome sequencing and annotation.</title>
        <authorList>
            <consortium name="The Broad Institute Genomics Platform"/>
            <consortium name="The Broad Institute Genome Sequencing Center for Infectious Disease"/>
            <person name="Wu L."/>
            <person name="Ma J."/>
        </authorList>
    </citation>
    <scope>NUCLEOTIDE SEQUENCE [LARGE SCALE GENOMIC DNA]</scope>
    <source>
        <strain evidence="2">JCM 12165</strain>
    </source>
</reference>
<name>A0ABW4FTG2_9PSEU</name>
<evidence type="ECO:0000313" key="1">
    <source>
        <dbReference type="EMBL" id="MFD1533853.1"/>
    </source>
</evidence>
<dbReference type="RefSeq" id="WP_343977632.1">
    <property type="nucleotide sequence ID" value="NZ_BAAAJG010000009.1"/>
</dbReference>
<keyword evidence="1" id="KW-0456">Lyase</keyword>
<gene>
    <name evidence="1" type="primary">phnH</name>
    <name evidence="1" type="ORF">ACFSCY_31000</name>
</gene>
<keyword evidence="2" id="KW-1185">Reference proteome</keyword>
<evidence type="ECO:0000313" key="2">
    <source>
        <dbReference type="Proteomes" id="UP001597145"/>
    </source>
</evidence>
<comment type="caution">
    <text evidence="1">The sequence shown here is derived from an EMBL/GenBank/DDBJ whole genome shotgun (WGS) entry which is preliminary data.</text>
</comment>
<dbReference type="InterPro" id="IPR008772">
    <property type="entry name" value="Phosphonate_metab_PhnH"/>
</dbReference>